<gene>
    <name evidence="2" type="ORF">PHYSODRAFT_305365</name>
</gene>
<evidence type="ECO:0000256" key="1">
    <source>
        <dbReference type="SAM" id="MobiDB-lite"/>
    </source>
</evidence>
<evidence type="ECO:0000313" key="3">
    <source>
        <dbReference type="Proteomes" id="UP000002640"/>
    </source>
</evidence>
<dbReference type="EMBL" id="JH159159">
    <property type="protein sequence ID" value="EGZ10079.1"/>
    <property type="molecule type" value="Genomic_DNA"/>
</dbReference>
<accession>G5A339</accession>
<proteinExistence type="predicted"/>
<dbReference type="AlphaFoldDB" id="G5A339"/>
<dbReference type="RefSeq" id="XP_009534940.1">
    <property type="nucleotide sequence ID" value="XM_009536645.1"/>
</dbReference>
<evidence type="ECO:0000313" key="2">
    <source>
        <dbReference type="EMBL" id="EGZ10079.1"/>
    </source>
</evidence>
<dbReference type="Proteomes" id="UP000002640">
    <property type="component" value="Unassembled WGS sequence"/>
</dbReference>
<sequence>MEQGVELVGPARVVGGEGSTMTSASGTRDAVVGVWSYAWTLTLGCVCVVGVGTAQAGGGGGGSAASVGVCGDDDGDNVGFGLNGLVGGKDGLLGRDMGNPPNPKGRLTENGRPVLDGTTRA</sequence>
<organism evidence="2 3">
    <name type="scientific">Phytophthora sojae (strain P6497)</name>
    <name type="common">Soybean stem and root rot agent</name>
    <name type="synonym">Phytophthora megasperma f. sp. glycines</name>
    <dbReference type="NCBI Taxonomy" id="1094619"/>
    <lineage>
        <taxon>Eukaryota</taxon>
        <taxon>Sar</taxon>
        <taxon>Stramenopiles</taxon>
        <taxon>Oomycota</taxon>
        <taxon>Peronosporomycetes</taxon>
        <taxon>Peronosporales</taxon>
        <taxon>Peronosporaceae</taxon>
        <taxon>Phytophthora</taxon>
    </lineage>
</organism>
<name>G5A339_PHYSP</name>
<reference evidence="2 3" key="1">
    <citation type="journal article" date="2006" name="Science">
        <title>Phytophthora genome sequences uncover evolutionary origins and mechanisms of pathogenesis.</title>
        <authorList>
            <person name="Tyler B.M."/>
            <person name="Tripathy S."/>
            <person name="Zhang X."/>
            <person name="Dehal P."/>
            <person name="Jiang R.H."/>
            <person name="Aerts A."/>
            <person name="Arredondo F.D."/>
            <person name="Baxter L."/>
            <person name="Bensasson D."/>
            <person name="Beynon J.L."/>
            <person name="Chapman J."/>
            <person name="Damasceno C.M."/>
            <person name="Dorrance A.E."/>
            <person name="Dou D."/>
            <person name="Dickerman A.W."/>
            <person name="Dubchak I.L."/>
            <person name="Garbelotto M."/>
            <person name="Gijzen M."/>
            <person name="Gordon S.G."/>
            <person name="Govers F."/>
            <person name="Grunwald N.J."/>
            <person name="Huang W."/>
            <person name="Ivors K.L."/>
            <person name="Jones R.W."/>
            <person name="Kamoun S."/>
            <person name="Krampis K."/>
            <person name="Lamour K.H."/>
            <person name="Lee M.K."/>
            <person name="McDonald W.H."/>
            <person name="Medina M."/>
            <person name="Meijer H.J."/>
            <person name="Nordberg E.K."/>
            <person name="Maclean D.J."/>
            <person name="Ospina-Giraldo M.D."/>
            <person name="Morris P.F."/>
            <person name="Phuntumart V."/>
            <person name="Putnam N.H."/>
            <person name="Rash S."/>
            <person name="Rose J.K."/>
            <person name="Sakihama Y."/>
            <person name="Salamov A.A."/>
            <person name="Savidor A."/>
            <person name="Scheuring C.F."/>
            <person name="Smith B.M."/>
            <person name="Sobral B.W."/>
            <person name="Terry A."/>
            <person name="Torto-Alalibo T.A."/>
            <person name="Win J."/>
            <person name="Xu Z."/>
            <person name="Zhang H."/>
            <person name="Grigoriev I.V."/>
            <person name="Rokhsar D.S."/>
            <person name="Boore J.L."/>
        </authorList>
    </citation>
    <scope>NUCLEOTIDE SEQUENCE [LARGE SCALE GENOMIC DNA]</scope>
    <source>
        <strain evidence="2 3">P6497</strain>
    </source>
</reference>
<feature type="region of interest" description="Disordered" evidence="1">
    <location>
        <begin position="88"/>
        <end position="121"/>
    </location>
</feature>
<dbReference type="KEGG" id="psoj:PHYSODRAFT_305365"/>
<dbReference type="InParanoid" id="G5A339"/>
<keyword evidence="3" id="KW-1185">Reference proteome</keyword>
<dbReference type="GeneID" id="20642548"/>
<protein>
    <submittedName>
        <fullName evidence="2">Uncharacterized protein</fullName>
    </submittedName>
</protein>